<dbReference type="InterPro" id="IPR036259">
    <property type="entry name" value="MFS_trans_sf"/>
</dbReference>
<evidence type="ECO:0000256" key="9">
    <source>
        <dbReference type="SAM" id="MobiDB-lite"/>
    </source>
</evidence>
<evidence type="ECO:0000256" key="2">
    <source>
        <dbReference type="ARBA" id="ARBA00008240"/>
    </source>
</evidence>
<feature type="transmembrane region" description="Helical" evidence="10">
    <location>
        <begin position="261"/>
        <end position="281"/>
    </location>
</feature>
<evidence type="ECO:0000313" key="13">
    <source>
        <dbReference type="Proteomes" id="UP001500657"/>
    </source>
</evidence>
<dbReference type="SUPFAM" id="SSF103473">
    <property type="entry name" value="MFS general substrate transporter"/>
    <property type="match status" value="1"/>
</dbReference>
<keyword evidence="7 10" id="KW-1133">Transmembrane helix</keyword>
<dbReference type="Pfam" id="PF00083">
    <property type="entry name" value="Sugar_tr"/>
    <property type="match status" value="1"/>
</dbReference>
<feature type="transmembrane region" description="Helical" evidence="10">
    <location>
        <begin position="170"/>
        <end position="189"/>
    </location>
</feature>
<keyword evidence="8 10" id="KW-0472">Membrane</keyword>
<feature type="transmembrane region" description="Helical" evidence="10">
    <location>
        <begin position="36"/>
        <end position="58"/>
    </location>
</feature>
<evidence type="ECO:0000256" key="4">
    <source>
        <dbReference type="ARBA" id="ARBA00022475"/>
    </source>
</evidence>
<dbReference type="EMBL" id="BAAAFO010000001">
    <property type="protein sequence ID" value="GAA0243204.1"/>
    <property type="molecule type" value="Genomic_DNA"/>
</dbReference>
<dbReference type="PANTHER" id="PTHR43528">
    <property type="entry name" value="ALPHA-KETOGLUTARATE PERMEASE"/>
    <property type="match status" value="1"/>
</dbReference>
<comment type="caution">
    <text evidence="12">The sequence shown here is derived from an EMBL/GenBank/DDBJ whole genome shotgun (WGS) entry which is preliminary data.</text>
</comment>
<gene>
    <name evidence="12" type="ORF">GCM10009126_06130</name>
</gene>
<keyword evidence="6" id="KW-0769">Symport</keyword>
<evidence type="ECO:0000256" key="7">
    <source>
        <dbReference type="ARBA" id="ARBA00022989"/>
    </source>
</evidence>
<reference evidence="12 13" key="1">
    <citation type="journal article" date="2019" name="Int. J. Syst. Evol. Microbiol.">
        <title>The Global Catalogue of Microorganisms (GCM) 10K type strain sequencing project: providing services to taxonomists for standard genome sequencing and annotation.</title>
        <authorList>
            <consortium name="The Broad Institute Genomics Platform"/>
            <consortium name="The Broad Institute Genome Sequencing Center for Infectious Disease"/>
            <person name="Wu L."/>
            <person name="Ma J."/>
        </authorList>
    </citation>
    <scope>NUCLEOTIDE SEQUENCE [LARGE SCALE GENOMIC DNA]</scope>
    <source>
        <strain evidence="12 13">JCM 16242</strain>
    </source>
</reference>
<feature type="transmembrane region" description="Helical" evidence="10">
    <location>
        <begin position="70"/>
        <end position="88"/>
    </location>
</feature>
<dbReference type="Proteomes" id="UP001500657">
    <property type="component" value="Unassembled WGS sequence"/>
</dbReference>
<name>A0ABN0U9I4_9GAMM</name>
<dbReference type="InterPro" id="IPR051084">
    <property type="entry name" value="H+-coupled_symporters"/>
</dbReference>
<evidence type="ECO:0000256" key="6">
    <source>
        <dbReference type="ARBA" id="ARBA00022847"/>
    </source>
</evidence>
<evidence type="ECO:0000259" key="11">
    <source>
        <dbReference type="PROSITE" id="PS50850"/>
    </source>
</evidence>
<accession>A0ABN0U9I4</accession>
<dbReference type="InterPro" id="IPR005828">
    <property type="entry name" value="MFS_sugar_transport-like"/>
</dbReference>
<organism evidence="12 13">
    <name type="scientific">Rhodanobacter caeni</name>
    <dbReference type="NCBI Taxonomy" id="657654"/>
    <lineage>
        <taxon>Bacteria</taxon>
        <taxon>Pseudomonadati</taxon>
        <taxon>Pseudomonadota</taxon>
        <taxon>Gammaproteobacteria</taxon>
        <taxon>Lysobacterales</taxon>
        <taxon>Rhodanobacteraceae</taxon>
        <taxon>Rhodanobacter</taxon>
    </lineage>
</organism>
<feature type="region of interest" description="Disordered" evidence="9">
    <location>
        <begin position="408"/>
        <end position="432"/>
    </location>
</feature>
<dbReference type="PROSITE" id="PS00216">
    <property type="entry name" value="SUGAR_TRANSPORT_1"/>
    <property type="match status" value="1"/>
</dbReference>
<dbReference type="PROSITE" id="PS50850">
    <property type="entry name" value="MFS"/>
    <property type="match status" value="1"/>
</dbReference>
<comment type="similarity">
    <text evidence="2">Belongs to the major facilitator superfamily. Metabolite:H+ Symporter (MHS) family (TC 2.A.1.6) family.</text>
</comment>
<proteinExistence type="inferred from homology"/>
<evidence type="ECO:0000256" key="5">
    <source>
        <dbReference type="ARBA" id="ARBA00022692"/>
    </source>
</evidence>
<comment type="subcellular location">
    <subcellularLocation>
        <location evidence="1">Cell membrane</location>
        <topology evidence="1">Multi-pass membrane protein</topology>
    </subcellularLocation>
</comment>
<evidence type="ECO:0000256" key="3">
    <source>
        <dbReference type="ARBA" id="ARBA00022448"/>
    </source>
</evidence>
<keyword evidence="4" id="KW-1003">Cell membrane</keyword>
<protein>
    <submittedName>
        <fullName evidence="12">MFS transporter</fullName>
    </submittedName>
</protein>
<feature type="transmembrane region" description="Helical" evidence="10">
    <location>
        <begin position="100"/>
        <end position="125"/>
    </location>
</feature>
<feature type="transmembrane region" description="Helical" evidence="10">
    <location>
        <begin position="223"/>
        <end position="241"/>
    </location>
</feature>
<feature type="transmembrane region" description="Helical" evidence="10">
    <location>
        <begin position="382"/>
        <end position="400"/>
    </location>
</feature>
<dbReference type="InterPro" id="IPR005829">
    <property type="entry name" value="Sugar_transporter_CS"/>
</dbReference>
<feature type="transmembrane region" description="Helical" evidence="10">
    <location>
        <begin position="290"/>
        <end position="309"/>
    </location>
</feature>
<dbReference type="Gene3D" id="1.20.1250.20">
    <property type="entry name" value="MFS general substrate transporter like domains"/>
    <property type="match status" value="2"/>
</dbReference>
<keyword evidence="5 10" id="KW-0812">Transmembrane</keyword>
<feature type="transmembrane region" description="Helical" evidence="10">
    <location>
        <begin position="349"/>
        <end position="370"/>
    </location>
</feature>
<evidence type="ECO:0000313" key="12">
    <source>
        <dbReference type="EMBL" id="GAA0243204.1"/>
    </source>
</evidence>
<feature type="transmembrane region" description="Helical" evidence="10">
    <location>
        <begin position="315"/>
        <end position="337"/>
    </location>
</feature>
<keyword evidence="13" id="KW-1185">Reference proteome</keyword>
<sequence>MIVAALSTVVEWYDFTLYLYFATVLSRVFFGGGENALLATLGGFAISYAMRPLGAMVFGHIGDRLGRRHTLLLSMMLMTLAMLATALLPDYAAIGPAAGVLLIGLRCLMAFSVGGEYTGVVAYLLEGAPANRRGLITSLASAASEVGALLAVALSALTVALMSAAHLDSWGWRLPFFVGAALAACVWLARSTMQESPDFLRQVWQRTVPSAPLRHTLAHHKPALLRTFAISALGSITYYVGITYVPAFLTSSGTVAEGRSLGLSSAAAVAVILVTPLAGALSDRVGRKPVLVGFAVASMLLPLAMFGLMGGGGDVAIAGGAIVLACLAGGVSAVGAPATAEQFPGEGRLSGLALGVTVATAIFGGLTPFLAELLLRQTGWHAVPGAMIAVVALVVLPAFLTMPETHPEWHGAAGRRSADRPTIASRVGGDPR</sequence>
<dbReference type="Pfam" id="PF07690">
    <property type="entry name" value="MFS_1"/>
    <property type="match status" value="1"/>
</dbReference>
<evidence type="ECO:0000256" key="10">
    <source>
        <dbReference type="SAM" id="Phobius"/>
    </source>
</evidence>
<feature type="transmembrane region" description="Helical" evidence="10">
    <location>
        <begin position="146"/>
        <end position="164"/>
    </location>
</feature>
<evidence type="ECO:0000256" key="8">
    <source>
        <dbReference type="ARBA" id="ARBA00023136"/>
    </source>
</evidence>
<dbReference type="PANTHER" id="PTHR43528:SF1">
    <property type="entry name" value="ALPHA-KETOGLUTARATE PERMEASE"/>
    <property type="match status" value="1"/>
</dbReference>
<feature type="transmembrane region" description="Helical" evidence="10">
    <location>
        <begin position="12"/>
        <end position="30"/>
    </location>
</feature>
<evidence type="ECO:0000256" key="1">
    <source>
        <dbReference type="ARBA" id="ARBA00004651"/>
    </source>
</evidence>
<keyword evidence="3" id="KW-0813">Transport</keyword>
<dbReference type="InterPro" id="IPR020846">
    <property type="entry name" value="MFS_dom"/>
</dbReference>
<feature type="domain" description="Major facilitator superfamily (MFS) profile" evidence="11">
    <location>
        <begin position="1"/>
        <end position="406"/>
    </location>
</feature>
<dbReference type="InterPro" id="IPR011701">
    <property type="entry name" value="MFS"/>
</dbReference>